<reference evidence="1 2" key="1">
    <citation type="submission" date="2007-08" db="EMBL/GenBank/DDBJ databases">
        <authorList>
            <person name="Fulton L."/>
            <person name="Clifton S."/>
            <person name="Fulton B."/>
            <person name="Xu J."/>
            <person name="Minx P."/>
            <person name="Pepin K.H."/>
            <person name="Johnson M."/>
            <person name="Thiruvilangam P."/>
            <person name="Bhonagiri V."/>
            <person name="Nash W.E."/>
            <person name="Mardis E.R."/>
            <person name="Wilson R.K."/>
        </authorList>
    </citation>
    <scope>NUCLEOTIDE SEQUENCE [LARGE SCALE GENOMIC DNA]</scope>
    <source>
        <strain evidence="2">ATCC BAA-613 / DSM 15670 / CCUG 46953 / JCM 12243 / WAL 16351</strain>
    </source>
</reference>
<dbReference type="HOGENOM" id="CLU_1728154_0_0_9"/>
<dbReference type="PaxDb" id="411902-CLOBOL_03361"/>
<proteinExistence type="predicted"/>
<dbReference type="InterPro" id="IPR016032">
    <property type="entry name" value="Sig_transdc_resp-reg_C-effctor"/>
</dbReference>
<gene>
    <name evidence="1" type="ORF">CLOBOL_03361</name>
</gene>
<dbReference type="GO" id="GO:0006355">
    <property type="term" value="P:regulation of DNA-templated transcription"/>
    <property type="evidence" value="ECO:0007669"/>
    <property type="project" value="InterPro"/>
</dbReference>
<reference evidence="1 2" key="2">
    <citation type="submission" date="2007-09" db="EMBL/GenBank/DDBJ databases">
        <title>Draft genome sequence of Clostridium bolteae (ATCC BAA-613).</title>
        <authorList>
            <person name="Sudarsanam P."/>
            <person name="Ley R."/>
            <person name="Guruge J."/>
            <person name="Turnbaugh P.J."/>
            <person name="Mahowald M."/>
            <person name="Liep D."/>
            <person name="Gordon J."/>
        </authorList>
    </citation>
    <scope>NUCLEOTIDE SEQUENCE [LARGE SCALE GENOMIC DNA]</scope>
    <source>
        <strain evidence="2">ATCC BAA-613 / DSM 15670 / CCUG 46953 / JCM 12243 / WAL 16351</strain>
    </source>
</reference>
<name>A8RSL2_ENTBW</name>
<dbReference type="Gene3D" id="1.10.10.10">
    <property type="entry name" value="Winged helix-like DNA-binding domain superfamily/Winged helix DNA-binding domain"/>
    <property type="match status" value="1"/>
</dbReference>
<dbReference type="AlphaFoldDB" id="A8RSL2"/>
<protein>
    <submittedName>
        <fullName evidence="1">Uncharacterized protein</fullName>
    </submittedName>
</protein>
<dbReference type="Proteomes" id="UP000005396">
    <property type="component" value="Unassembled WGS sequence"/>
</dbReference>
<accession>A8RSL2</accession>
<evidence type="ECO:0000313" key="1">
    <source>
        <dbReference type="EMBL" id="EDP16593.1"/>
    </source>
</evidence>
<evidence type="ECO:0000313" key="2">
    <source>
        <dbReference type="Proteomes" id="UP000005396"/>
    </source>
</evidence>
<comment type="caution">
    <text evidence="1">The sequence shown here is derived from an EMBL/GenBank/DDBJ whole genome shotgun (WGS) entry which is preliminary data.</text>
</comment>
<dbReference type="eggNOG" id="COG3947">
    <property type="taxonomic scope" value="Bacteria"/>
</dbReference>
<sequence length="178" mass="20774">MLKAIEWYILTKNGGMRPGITGEITLMADTENVNIFIKTFDGFDVYVNGKMLYFPSSKAKEMLAIMVEKRGSSVSLSQMTYLLYENIEERTAKNNLRVVYYRLRMNLMEHGIEQILIKKRGSYAVDTELFICDFYEFIKGNSDYITLFSGSYMPEYAWAEDMLPYLRNLYRKYNGGLI</sequence>
<dbReference type="EMBL" id="ABCC02000029">
    <property type="protein sequence ID" value="EDP16593.1"/>
    <property type="molecule type" value="Genomic_DNA"/>
</dbReference>
<dbReference type="InterPro" id="IPR036388">
    <property type="entry name" value="WH-like_DNA-bd_sf"/>
</dbReference>
<organism evidence="1 2">
    <name type="scientific">Enterocloster bolteae (strain ATCC BAA-613 / DSM 15670 / CCUG 46953 / JCM 12243 / WAL 16351)</name>
    <name type="common">Clostridium bolteae</name>
    <dbReference type="NCBI Taxonomy" id="411902"/>
    <lineage>
        <taxon>Bacteria</taxon>
        <taxon>Bacillati</taxon>
        <taxon>Bacillota</taxon>
        <taxon>Clostridia</taxon>
        <taxon>Lachnospirales</taxon>
        <taxon>Lachnospiraceae</taxon>
        <taxon>Enterocloster</taxon>
    </lineage>
</organism>
<dbReference type="GO" id="GO:0003677">
    <property type="term" value="F:DNA binding"/>
    <property type="evidence" value="ECO:0007669"/>
    <property type="project" value="InterPro"/>
</dbReference>
<dbReference type="SUPFAM" id="SSF46894">
    <property type="entry name" value="C-terminal effector domain of the bipartite response regulators"/>
    <property type="match status" value="1"/>
</dbReference>